<evidence type="ECO:0000256" key="2">
    <source>
        <dbReference type="ARBA" id="ARBA00022723"/>
    </source>
</evidence>
<evidence type="ECO:0000313" key="6">
    <source>
        <dbReference type="EMBL" id="RHN47381.1"/>
    </source>
</evidence>
<dbReference type="InterPro" id="IPR027443">
    <property type="entry name" value="IPNS-like_sf"/>
</dbReference>
<feature type="domain" description="Isopenicillin N synthase-like Fe(2+) 2OG dioxygenase" evidence="5">
    <location>
        <begin position="45"/>
        <end position="90"/>
    </location>
</feature>
<comment type="caution">
    <text evidence="6">The sequence shown here is derived from an EMBL/GenBank/DDBJ whole genome shotgun (WGS) entry which is preliminary data.</text>
</comment>
<reference evidence="7" key="1">
    <citation type="journal article" date="2018" name="Nat. Plants">
        <title>Whole-genome landscape of Medicago truncatula symbiotic genes.</title>
        <authorList>
            <person name="Pecrix Y."/>
            <person name="Staton S.E."/>
            <person name="Sallet E."/>
            <person name="Lelandais-Briere C."/>
            <person name="Moreau S."/>
            <person name="Carrere S."/>
            <person name="Blein T."/>
            <person name="Jardinaud M.F."/>
            <person name="Latrasse D."/>
            <person name="Zouine M."/>
            <person name="Zahm M."/>
            <person name="Kreplak J."/>
            <person name="Mayjonade B."/>
            <person name="Satge C."/>
            <person name="Perez M."/>
            <person name="Cauet S."/>
            <person name="Marande W."/>
            <person name="Chantry-Darmon C."/>
            <person name="Lopez-Roques C."/>
            <person name="Bouchez O."/>
            <person name="Berard A."/>
            <person name="Debelle F."/>
            <person name="Munos S."/>
            <person name="Bendahmane A."/>
            <person name="Berges H."/>
            <person name="Niebel A."/>
            <person name="Buitink J."/>
            <person name="Frugier F."/>
            <person name="Benhamed M."/>
            <person name="Crespi M."/>
            <person name="Gouzy J."/>
            <person name="Gamas P."/>
        </authorList>
    </citation>
    <scope>NUCLEOTIDE SEQUENCE [LARGE SCALE GENOMIC DNA]</scope>
    <source>
        <strain evidence="7">cv. Jemalong A17</strain>
    </source>
</reference>
<organism evidence="6 7">
    <name type="scientific">Medicago truncatula</name>
    <name type="common">Barrel medic</name>
    <name type="synonym">Medicago tribuloides</name>
    <dbReference type="NCBI Taxonomy" id="3880"/>
    <lineage>
        <taxon>Eukaryota</taxon>
        <taxon>Viridiplantae</taxon>
        <taxon>Streptophyta</taxon>
        <taxon>Embryophyta</taxon>
        <taxon>Tracheophyta</taxon>
        <taxon>Spermatophyta</taxon>
        <taxon>Magnoliopsida</taxon>
        <taxon>eudicotyledons</taxon>
        <taxon>Gunneridae</taxon>
        <taxon>Pentapetalae</taxon>
        <taxon>rosids</taxon>
        <taxon>fabids</taxon>
        <taxon>Fabales</taxon>
        <taxon>Fabaceae</taxon>
        <taxon>Papilionoideae</taxon>
        <taxon>50 kb inversion clade</taxon>
        <taxon>NPAAA clade</taxon>
        <taxon>Hologalegina</taxon>
        <taxon>IRL clade</taxon>
        <taxon>Trifolieae</taxon>
        <taxon>Medicago</taxon>
    </lineage>
</organism>
<dbReference type="Pfam" id="PF03171">
    <property type="entry name" value="2OG-FeII_Oxy"/>
    <property type="match status" value="1"/>
</dbReference>
<keyword evidence="4" id="KW-0408">Iron</keyword>
<dbReference type="Gramene" id="rna41974">
    <property type="protein sequence ID" value="RHN47381.1"/>
    <property type="gene ID" value="gene41974"/>
</dbReference>
<dbReference type="Gene3D" id="2.60.120.330">
    <property type="entry name" value="B-lactam Antibiotic, Isopenicillin N Synthase, Chain"/>
    <property type="match status" value="1"/>
</dbReference>
<name>A0A396H4F0_MEDTR</name>
<sequence length="111" mass="12403">MIQYSQKIKDMGMKIFELLSKALGPETSSYLKNLTCAEGPFIQGHYYLSCSESELTMGTNKHTDSNVMTLLLQDQLGGLQVLHEVMGRRSFSTRSSCCKYRGPSTGKNINK</sequence>
<gene>
    <name evidence="6" type="ORF">MtrunA17_Chr7g0252371</name>
</gene>
<evidence type="ECO:0000256" key="1">
    <source>
        <dbReference type="ARBA" id="ARBA00008056"/>
    </source>
</evidence>
<comment type="similarity">
    <text evidence="1">Belongs to the iron/ascorbate-dependent oxidoreductase family.</text>
</comment>
<dbReference type="EC" id="1.14.11.20" evidence="6"/>
<evidence type="ECO:0000259" key="5">
    <source>
        <dbReference type="Pfam" id="PF03171"/>
    </source>
</evidence>
<dbReference type="Proteomes" id="UP000265566">
    <property type="component" value="Chromosome 7"/>
</dbReference>
<evidence type="ECO:0000313" key="7">
    <source>
        <dbReference type="Proteomes" id="UP000265566"/>
    </source>
</evidence>
<keyword evidence="3 6" id="KW-0560">Oxidoreductase</keyword>
<accession>A0A396H4F0</accession>
<evidence type="ECO:0000256" key="3">
    <source>
        <dbReference type="ARBA" id="ARBA00023002"/>
    </source>
</evidence>
<dbReference type="InterPro" id="IPR044861">
    <property type="entry name" value="IPNS-like_FE2OG_OXY"/>
</dbReference>
<dbReference type="SUPFAM" id="SSF51197">
    <property type="entry name" value="Clavaminate synthase-like"/>
    <property type="match status" value="1"/>
</dbReference>
<protein>
    <submittedName>
        <fullName evidence="6">Putative deacetoxyvindoline 4-hydroxylase</fullName>
        <ecNumber evidence="6">1.14.11.20</ecNumber>
    </submittedName>
</protein>
<evidence type="ECO:0000256" key="4">
    <source>
        <dbReference type="ARBA" id="ARBA00023004"/>
    </source>
</evidence>
<dbReference type="GO" id="GO:0050590">
    <property type="term" value="F:desacetoxyvindoline 4-hydroxylase activity"/>
    <property type="evidence" value="ECO:0007669"/>
    <property type="project" value="UniProtKB-EC"/>
</dbReference>
<dbReference type="PANTHER" id="PTHR10209:SF797">
    <property type="entry name" value="OXIDASE, PUTATIVE-RELATED"/>
    <property type="match status" value="1"/>
</dbReference>
<dbReference type="GO" id="GO:0046872">
    <property type="term" value="F:metal ion binding"/>
    <property type="evidence" value="ECO:0007669"/>
    <property type="project" value="UniProtKB-KW"/>
</dbReference>
<dbReference type="AlphaFoldDB" id="A0A396H4F0"/>
<dbReference type="PANTHER" id="PTHR10209">
    <property type="entry name" value="OXIDOREDUCTASE, 2OG-FE II OXYGENASE FAMILY PROTEIN"/>
    <property type="match status" value="1"/>
</dbReference>
<proteinExistence type="inferred from homology"/>
<dbReference type="EMBL" id="PSQE01000007">
    <property type="protein sequence ID" value="RHN47381.1"/>
    <property type="molecule type" value="Genomic_DNA"/>
</dbReference>
<keyword evidence="2" id="KW-0479">Metal-binding</keyword>